<accession>A0A8J1U4R5</accession>
<dbReference type="PANTHER" id="PTHR23104">
    <property type="entry name" value="MULTIPLE COAGULATION FACTOR DEFICIENCY PROTEIN 2 NEURAL STEM CELL DERIVED NEURONAL SURVIVAL PROTEIN"/>
    <property type="match status" value="1"/>
</dbReference>
<keyword evidence="5" id="KW-1185">Reference proteome</keyword>
<organism evidence="4 5">
    <name type="scientific">Owenia fusiformis</name>
    <name type="common">Polychaete worm</name>
    <dbReference type="NCBI Taxonomy" id="6347"/>
    <lineage>
        <taxon>Eukaryota</taxon>
        <taxon>Metazoa</taxon>
        <taxon>Spiralia</taxon>
        <taxon>Lophotrochozoa</taxon>
        <taxon>Annelida</taxon>
        <taxon>Polychaeta</taxon>
        <taxon>Sedentaria</taxon>
        <taxon>Canalipalpata</taxon>
        <taxon>Sabellida</taxon>
        <taxon>Oweniida</taxon>
        <taxon>Oweniidae</taxon>
        <taxon>Owenia</taxon>
    </lineage>
</organism>
<dbReference type="PROSITE" id="PS50222">
    <property type="entry name" value="EF_HAND_2"/>
    <property type="match status" value="1"/>
</dbReference>
<evidence type="ECO:0000313" key="5">
    <source>
        <dbReference type="Proteomes" id="UP000749559"/>
    </source>
</evidence>
<protein>
    <submittedName>
        <fullName evidence="4">Uncharacterized protein</fullName>
    </submittedName>
</protein>
<gene>
    <name evidence="4" type="ORF">OFUS_LOCUS15925</name>
</gene>
<comment type="caution">
    <text evidence="4">The sequence shown here is derived from an EMBL/GenBank/DDBJ whole genome shotgun (WGS) entry which is preliminary data.</text>
</comment>
<dbReference type="InterPro" id="IPR002048">
    <property type="entry name" value="EF_hand_dom"/>
</dbReference>
<keyword evidence="1" id="KW-0732">Signal</keyword>
<dbReference type="AlphaFoldDB" id="A0A8J1U4R5"/>
<dbReference type="InterPro" id="IPR052110">
    <property type="entry name" value="MCFD2-like"/>
</dbReference>
<evidence type="ECO:0000313" key="4">
    <source>
        <dbReference type="EMBL" id="CAH1790754.1"/>
    </source>
</evidence>
<evidence type="ECO:0000256" key="1">
    <source>
        <dbReference type="ARBA" id="ARBA00022729"/>
    </source>
</evidence>
<keyword evidence="3" id="KW-0106">Calcium</keyword>
<reference evidence="4" key="1">
    <citation type="submission" date="2022-03" db="EMBL/GenBank/DDBJ databases">
        <authorList>
            <person name="Martin C."/>
        </authorList>
    </citation>
    <scope>NUCLEOTIDE SEQUENCE</scope>
</reference>
<dbReference type="Pfam" id="PF13499">
    <property type="entry name" value="EF-hand_7"/>
    <property type="match status" value="1"/>
</dbReference>
<dbReference type="PROSITE" id="PS00018">
    <property type="entry name" value="EF_HAND_1"/>
    <property type="match status" value="2"/>
</dbReference>
<dbReference type="InterPro" id="IPR018247">
    <property type="entry name" value="EF_Hand_1_Ca_BS"/>
</dbReference>
<keyword evidence="2" id="KW-0677">Repeat</keyword>
<name>A0A8J1U4R5_OWEFU</name>
<dbReference type="PANTHER" id="PTHR23104:SF1">
    <property type="entry name" value="EF-HAND DOMAIN-CONTAINING PROTEIN"/>
    <property type="match status" value="1"/>
</dbReference>
<sequence length="173" mass="20216">MSVSVAMVICMVAMATAENVRVEVDVNGEIHYHHEIDPDDEDTLNKASEDAEHIQDHYKGQVKLDFNSMPKEEKEFHFFKQHDFNHDGQLDGIEIYHAFGERVRHPQYPTEGSYEEREKEYLEKVDRLTLRLTKGIDRMLNKIDSNDDGYVTYVEFAAARKNRFKNPMFSSLT</sequence>
<evidence type="ECO:0000256" key="2">
    <source>
        <dbReference type="ARBA" id="ARBA00022737"/>
    </source>
</evidence>
<dbReference type="EMBL" id="CAIIXF020000008">
    <property type="protein sequence ID" value="CAH1790754.1"/>
    <property type="molecule type" value="Genomic_DNA"/>
</dbReference>
<dbReference type="SUPFAM" id="SSF47473">
    <property type="entry name" value="EF-hand"/>
    <property type="match status" value="1"/>
</dbReference>
<dbReference type="Gene3D" id="1.10.238.10">
    <property type="entry name" value="EF-hand"/>
    <property type="match status" value="1"/>
</dbReference>
<dbReference type="GO" id="GO:0005509">
    <property type="term" value="F:calcium ion binding"/>
    <property type="evidence" value="ECO:0007669"/>
    <property type="project" value="InterPro"/>
</dbReference>
<evidence type="ECO:0000256" key="3">
    <source>
        <dbReference type="ARBA" id="ARBA00022837"/>
    </source>
</evidence>
<dbReference type="InterPro" id="IPR011992">
    <property type="entry name" value="EF-hand-dom_pair"/>
</dbReference>
<dbReference type="OrthoDB" id="289247at2759"/>
<dbReference type="Proteomes" id="UP000749559">
    <property type="component" value="Unassembled WGS sequence"/>
</dbReference>
<proteinExistence type="predicted"/>